<accession>A0A7J6SJS0</accession>
<evidence type="ECO:0000256" key="1">
    <source>
        <dbReference type="SAM" id="MobiDB-lite"/>
    </source>
</evidence>
<feature type="region of interest" description="Disordered" evidence="1">
    <location>
        <begin position="130"/>
        <end position="243"/>
    </location>
</feature>
<protein>
    <submittedName>
        <fullName evidence="2">Uncharacterized protein</fullName>
    </submittedName>
</protein>
<feature type="region of interest" description="Disordered" evidence="1">
    <location>
        <begin position="1"/>
        <end position="29"/>
    </location>
</feature>
<gene>
    <name evidence="2" type="ORF">FOZ62_028734</name>
</gene>
<evidence type="ECO:0000313" key="2">
    <source>
        <dbReference type="EMBL" id="KAF4732997.1"/>
    </source>
</evidence>
<dbReference type="SUPFAM" id="SSF103025">
    <property type="entry name" value="Folate-binding domain"/>
    <property type="match status" value="1"/>
</dbReference>
<organism evidence="2 3">
    <name type="scientific">Perkinsus olseni</name>
    <name type="common">Perkinsus atlanticus</name>
    <dbReference type="NCBI Taxonomy" id="32597"/>
    <lineage>
        <taxon>Eukaryota</taxon>
        <taxon>Sar</taxon>
        <taxon>Alveolata</taxon>
        <taxon>Perkinsozoa</taxon>
        <taxon>Perkinsea</taxon>
        <taxon>Perkinsida</taxon>
        <taxon>Perkinsidae</taxon>
        <taxon>Perkinsus</taxon>
    </lineage>
</organism>
<feature type="compositionally biased region" description="Acidic residues" evidence="1">
    <location>
        <begin position="217"/>
        <end position="229"/>
    </location>
</feature>
<dbReference type="AlphaFoldDB" id="A0A7J6SJS0"/>
<comment type="caution">
    <text evidence="2">The sequence shown here is derived from an EMBL/GenBank/DDBJ whole genome shotgun (WGS) entry which is preliminary data.</text>
</comment>
<reference evidence="2 3" key="1">
    <citation type="submission" date="2020-04" db="EMBL/GenBank/DDBJ databases">
        <title>Perkinsus olseni comparative genomics.</title>
        <authorList>
            <person name="Bogema D.R."/>
        </authorList>
    </citation>
    <scope>NUCLEOTIDE SEQUENCE [LARGE SCALE GENOMIC DNA]</scope>
    <source>
        <strain evidence="2">ATCC PRA-205</strain>
    </source>
</reference>
<dbReference type="Gene3D" id="3.30.1360.120">
    <property type="entry name" value="Probable tRNA modification gtpase trme, domain 1"/>
    <property type="match status" value="1"/>
</dbReference>
<sequence length="408" mass="46037">MPRRGRKSGGHFLDPSMDPLNLDGDDSVHGSYMRRRMDEIDGDFVDNLVRAGKTGGDMFQTFEAHLSAIADFKATKVAAASQRESHIKKITQVEYNPLHEGSGKAHLMEASVPPSYALEDGRGRRLLPAEQHASLQPRGKVVNGRFISGKRSRDKKSDPRFSTPDTRPASAPRIDEQWMMQQQQEDEDELSDEGGGEDVLLIDEDDEDELRPSREEEFSDEDSDDDDGDRFERPYEEKGVTSSIAMTHNFKSLRANDGEAFPVNVDTESPYGGRMRASGLGQVWRELSPEVRFGEYLETAVPLTHTTTLGEYRRARTDAVVADESYKQLYWITGEDRQMVADHFLTTGLRNMTPGDVQFSCIIDTRALVLDLCHVYVHPDAVAVRRRRRRGACRVLLNMMVIRKIPFG</sequence>
<dbReference type="InterPro" id="IPR027266">
    <property type="entry name" value="TrmE/GcvT-like"/>
</dbReference>
<dbReference type="EMBL" id="JABANM010014222">
    <property type="protein sequence ID" value="KAF4732997.1"/>
    <property type="molecule type" value="Genomic_DNA"/>
</dbReference>
<dbReference type="Proteomes" id="UP000574390">
    <property type="component" value="Unassembled WGS sequence"/>
</dbReference>
<evidence type="ECO:0000313" key="3">
    <source>
        <dbReference type="Proteomes" id="UP000574390"/>
    </source>
</evidence>
<feature type="compositionally biased region" description="Acidic residues" evidence="1">
    <location>
        <begin position="184"/>
        <end position="209"/>
    </location>
</feature>
<name>A0A7J6SJS0_PEROL</name>
<proteinExistence type="predicted"/>
<feature type="compositionally biased region" description="Basic and acidic residues" evidence="1">
    <location>
        <begin position="230"/>
        <end position="239"/>
    </location>
</feature>